<evidence type="ECO:0000313" key="2">
    <source>
        <dbReference type="EMBL" id="MEQ2217720.1"/>
    </source>
</evidence>
<name>A0ABV0SAX2_9TELE</name>
<dbReference type="Proteomes" id="UP001434883">
    <property type="component" value="Unassembled WGS sequence"/>
</dbReference>
<organism evidence="2 3">
    <name type="scientific">Xenoophorus captivus</name>
    <dbReference type="NCBI Taxonomy" id="1517983"/>
    <lineage>
        <taxon>Eukaryota</taxon>
        <taxon>Metazoa</taxon>
        <taxon>Chordata</taxon>
        <taxon>Craniata</taxon>
        <taxon>Vertebrata</taxon>
        <taxon>Euteleostomi</taxon>
        <taxon>Actinopterygii</taxon>
        <taxon>Neopterygii</taxon>
        <taxon>Teleostei</taxon>
        <taxon>Neoteleostei</taxon>
        <taxon>Acanthomorphata</taxon>
        <taxon>Ovalentaria</taxon>
        <taxon>Atherinomorphae</taxon>
        <taxon>Cyprinodontiformes</taxon>
        <taxon>Goodeidae</taxon>
        <taxon>Xenoophorus</taxon>
    </lineage>
</organism>
<accession>A0ABV0SAX2</accession>
<gene>
    <name evidence="2" type="ORF">XENOCAPTIV_020606</name>
</gene>
<protein>
    <submittedName>
        <fullName evidence="2">Uncharacterized protein</fullName>
    </submittedName>
</protein>
<sequence length="113" mass="12745">MSIAKPNRSRRQQTRQRASLFGSALSSPQKTAQRPHYYGSPTDPSVDLLLHSSLTREQDSEIPEILHLRQELPSNLKRTSHPFLVENHGLRLGGADHHPSRFTLGCKPPQCML</sequence>
<proteinExistence type="predicted"/>
<feature type="region of interest" description="Disordered" evidence="1">
    <location>
        <begin position="1"/>
        <end position="44"/>
    </location>
</feature>
<comment type="caution">
    <text evidence="2">The sequence shown here is derived from an EMBL/GenBank/DDBJ whole genome shotgun (WGS) entry which is preliminary data.</text>
</comment>
<dbReference type="EMBL" id="JAHRIN010076065">
    <property type="protein sequence ID" value="MEQ2217720.1"/>
    <property type="molecule type" value="Genomic_DNA"/>
</dbReference>
<evidence type="ECO:0000313" key="3">
    <source>
        <dbReference type="Proteomes" id="UP001434883"/>
    </source>
</evidence>
<evidence type="ECO:0000256" key="1">
    <source>
        <dbReference type="SAM" id="MobiDB-lite"/>
    </source>
</evidence>
<reference evidence="2 3" key="1">
    <citation type="submission" date="2021-06" db="EMBL/GenBank/DDBJ databases">
        <authorList>
            <person name="Palmer J.M."/>
        </authorList>
    </citation>
    <scope>NUCLEOTIDE SEQUENCE [LARGE SCALE GENOMIC DNA]</scope>
    <source>
        <strain evidence="2 3">XC_2019</strain>
        <tissue evidence="2">Muscle</tissue>
    </source>
</reference>
<keyword evidence="3" id="KW-1185">Reference proteome</keyword>